<dbReference type="AlphaFoldDB" id="A0AAE0VJ01"/>
<feature type="domain" description="Endonuclease/exonuclease/phosphatase" evidence="2">
    <location>
        <begin position="157"/>
        <end position="223"/>
    </location>
</feature>
<feature type="region of interest" description="Disordered" evidence="1">
    <location>
        <begin position="223"/>
        <end position="248"/>
    </location>
</feature>
<evidence type="ECO:0000313" key="3">
    <source>
        <dbReference type="EMBL" id="KAK3579614.1"/>
    </source>
</evidence>
<reference evidence="3" key="3">
    <citation type="submission" date="2023-05" db="EMBL/GenBank/DDBJ databases">
        <authorList>
            <person name="Smith C.H."/>
        </authorList>
    </citation>
    <scope>NUCLEOTIDE SEQUENCE</scope>
    <source>
        <strain evidence="3">CHS0354</strain>
        <tissue evidence="3">Mantle</tissue>
    </source>
</reference>
<accession>A0AAE0VJ01</accession>
<feature type="compositionally biased region" description="Low complexity" evidence="1">
    <location>
        <begin position="21"/>
        <end position="31"/>
    </location>
</feature>
<comment type="caution">
    <text evidence="3">The sequence shown here is derived from an EMBL/GenBank/DDBJ whole genome shotgun (WGS) entry which is preliminary data.</text>
</comment>
<dbReference type="InterPro" id="IPR036691">
    <property type="entry name" value="Endo/exonu/phosph_ase_sf"/>
</dbReference>
<dbReference type="SUPFAM" id="SSF56219">
    <property type="entry name" value="DNase I-like"/>
    <property type="match status" value="1"/>
</dbReference>
<dbReference type="GO" id="GO:0003824">
    <property type="term" value="F:catalytic activity"/>
    <property type="evidence" value="ECO:0007669"/>
    <property type="project" value="InterPro"/>
</dbReference>
<evidence type="ECO:0000313" key="4">
    <source>
        <dbReference type="Proteomes" id="UP001195483"/>
    </source>
</evidence>
<name>A0AAE0VJ01_9BIVA</name>
<dbReference type="Proteomes" id="UP001195483">
    <property type="component" value="Unassembled WGS sequence"/>
</dbReference>
<feature type="region of interest" description="Disordered" evidence="1">
    <location>
        <begin position="1"/>
        <end position="37"/>
    </location>
</feature>
<reference evidence="3" key="1">
    <citation type="journal article" date="2021" name="Genome Biol. Evol.">
        <title>A High-Quality Reference Genome for a Parasitic Bivalve with Doubly Uniparental Inheritance (Bivalvia: Unionida).</title>
        <authorList>
            <person name="Smith C.H."/>
        </authorList>
    </citation>
    <scope>NUCLEOTIDE SEQUENCE</scope>
    <source>
        <strain evidence="3">CHS0354</strain>
    </source>
</reference>
<evidence type="ECO:0000259" key="2">
    <source>
        <dbReference type="Pfam" id="PF14529"/>
    </source>
</evidence>
<feature type="compositionally biased region" description="Polar residues" evidence="1">
    <location>
        <begin position="1"/>
        <end position="12"/>
    </location>
</feature>
<proteinExistence type="predicted"/>
<dbReference type="EMBL" id="JAEAOA010001019">
    <property type="protein sequence ID" value="KAK3579614.1"/>
    <property type="molecule type" value="Genomic_DNA"/>
</dbReference>
<protein>
    <recommendedName>
        <fullName evidence="2">Endonuclease/exonuclease/phosphatase domain-containing protein</fullName>
    </recommendedName>
</protein>
<keyword evidence="4" id="KW-1185">Reference proteome</keyword>
<evidence type="ECO:0000256" key="1">
    <source>
        <dbReference type="SAM" id="MobiDB-lite"/>
    </source>
</evidence>
<sequence length="248" mass="28991">MNQEEQPNTQLNDIEMEQDNTQQTHRTTTLTHPRKEKYHPTNLTLYISSRNPELLTLTTKNILEQLRKLHQGPLKKNAEQQHNNIREINQSEKHKNELQIWQWNSRNLTANHAELILEILTNDQPPDIICIQETNLLTNKPTPPKLQDYERTITTNRPQGHYEDTTKAITQILNKTTGDTIICSDFKAHNTKWGSDHTDKKGERLKQLTKNQNLQILNTEQKKLQKMTKISSSQEEDYKKSSNLKEQG</sequence>
<gene>
    <name evidence="3" type="ORF">CHS0354_016520</name>
</gene>
<reference evidence="3" key="2">
    <citation type="journal article" date="2021" name="Genome Biol. Evol.">
        <title>Developing a high-quality reference genome for a parasitic bivalve with doubly uniparental inheritance (Bivalvia: Unionida).</title>
        <authorList>
            <person name="Smith C.H."/>
        </authorList>
    </citation>
    <scope>NUCLEOTIDE SEQUENCE</scope>
    <source>
        <strain evidence="3">CHS0354</strain>
        <tissue evidence="3">Mantle</tissue>
    </source>
</reference>
<organism evidence="3 4">
    <name type="scientific">Potamilus streckersoni</name>
    <dbReference type="NCBI Taxonomy" id="2493646"/>
    <lineage>
        <taxon>Eukaryota</taxon>
        <taxon>Metazoa</taxon>
        <taxon>Spiralia</taxon>
        <taxon>Lophotrochozoa</taxon>
        <taxon>Mollusca</taxon>
        <taxon>Bivalvia</taxon>
        <taxon>Autobranchia</taxon>
        <taxon>Heteroconchia</taxon>
        <taxon>Palaeoheterodonta</taxon>
        <taxon>Unionida</taxon>
        <taxon>Unionoidea</taxon>
        <taxon>Unionidae</taxon>
        <taxon>Ambleminae</taxon>
        <taxon>Lampsilini</taxon>
        <taxon>Potamilus</taxon>
    </lineage>
</organism>
<dbReference type="Gene3D" id="3.60.10.10">
    <property type="entry name" value="Endonuclease/exonuclease/phosphatase"/>
    <property type="match status" value="2"/>
</dbReference>
<dbReference type="InterPro" id="IPR005135">
    <property type="entry name" value="Endo/exonuclease/phosphatase"/>
</dbReference>
<dbReference type="Pfam" id="PF14529">
    <property type="entry name" value="Exo_endo_phos_2"/>
    <property type="match status" value="1"/>
</dbReference>